<dbReference type="InterPro" id="IPR014718">
    <property type="entry name" value="GH-type_carb-bd"/>
</dbReference>
<dbReference type="GO" id="GO:0030246">
    <property type="term" value="F:carbohydrate binding"/>
    <property type="evidence" value="ECO:0007669"/>
    <property type="project" value="InterPro"/>
</dbReference>
<evidence type="ECO:0000313" key="1">
    <source>
        <dbReference type="EMBL" id="AQQ70173.1"/>
    </source>
</evidence>
<dbReference type="InterPro" id="IPR027839">
    <property type="entry name" value="DUF4432"/>
</dbReference>
<dbReference type="Gene3D" id="2.70.98.10">
    <property type="match status" value="1"/>
</dbReference>
<keyword evidence="2" id="KW-1185">Reference proteome</keyword>
<dbReference type="KEGG" id="pbas:SMSP2_00516"/>
<proteinExistence type="predicted"/>
<protein>
    <recommendedName>
        <fullName evidence="3">Aldose 1-epimerase</fullName>
    </recommendedName>
</protein>
<dbReference type="EMBL" id="CP019646">
    <property type="protein sequence ID" value="AQQ70173.1"/>
    <property type="molecule type" value="Genomic_DNA"/>
</dbReference>
<gene>
    <name evidence="1" type="ORF">SMSP2_00516</name>
</gene>
<organism evidence="1 2">
    <name type="scientific">Limihaloglobus sulfuriphilus</name>
    <dbReference type="NCBI Taxonomy" id="1851148"/>
    <lineage>
        <taxon>Bacteria</taxon>
        <taxon>Pseudomonadati</taxon>
        <taxon>Planctomycetota</taxon>
        <taxon>Phycisphaerae</taxon>
        <taxon>Sedimentisphaerales</taxon>
        <taxon>Sedimentisphaeraceae</taxon>
        <taxon>Limihaloglobus</taxon>
    </lineage>
</organism>
<evidence type="ECO:0000313" key="2">
    <source>
        <dbReference type="Proteomes" id="UP000188181"/>
    </source>
</evidence>
<dbReference type="Pfam" id="PF14486">
    <property type="entry name" value="DUF4432"/>
    <property type="match status" value="1"/>
</dbReference>
<name>A0A1Q2MBS8_9BACT</name>
<sequence length="338" mass="37134">MDYKDRIINHNQLGGIETYVVDNGPGRGSRVAWVNTGSGLRFKVSIDRGLDIVEAFYGKYSLSWLSFVGTAAPRPDSDRGLNWLSTFPGGLVTTCGLSHAGAPDEDESGQRGLHGKYSNSAAEVTSIIQPELTDAEPQMSISGIVREARVFGPNLEMQRTISCKLLKPQIVITDRVINRGNSSSPHMLLYHCNFGWPLVDQGTQILYKGKCRSRGMDFDDAVFNENNDYRTCSAPIDAHSGSGEACGFIDSTPDDDGLCRTGLFNDKLSLGAMITYDAKQLPCLANWQHWGRGEYVTGLEPATNFPTGQVKAREEGKLIMLEPGETRNYKLVIDITEK</sequence>
<reference evidence="2" key="1">
    <citation type="submission" date="2017-02" db="EMBL/GenBank/DDBJ databases">
        <title>Comparative genomics and description of representatives of a novel lineage of planctomycetes thriving in anoxic sediments.</title>
        <authorList>
            <person name="Spring S."/>
            <person name="Bunk B."/>
            <person name="Sproer C."/>
        </authorList>
    </citation>
    <scope>NUCLEOTIDE SEQUENCE [LARGE SCALE GENOMIC DNA]</scope>
    <source>
        <strain evidence="2">SM-Chi-D1</strain>
    </source>
</reference>
<dbReference type="STRING" id="1851148.SMSP2_00516"/>
<accession>A0A1Q2MBS8</accession>
<dbReference type="CDD" id="cd09023">
    <property type="entry name" value="Aldose_epim_Ec_c4013"/>
    <property type="match status" value="1"/>
</dbReference>
<evidence type="ECO:0008006" key="3">
    <source>
        <dbReference type="Google" id="ProtNLM"/>
    </source>
</evidence>
<dbReference type="AlphaFoldDB" id="A0A1Q2MBS8"/>
<dbReference type="Proteomes" id="UP000188181">
    <property type="component" value="Chromosome"/>
</dbReference>